<protein>
    <submittedName>
        <fullName evidence="2">Uncharacterized protein</fullName>
    </submittedName>
</protein>
<evidence type="ECO:0000256" key="1">
    <source>
        <dbReference type="SAM" id="MobiDB-lite"/>
    </source>
</evidence>
<proteinExistence type="predicted"/>
<dbReference type="EnsemblMetazoa" id="CJA00588b.1">
    <property type="protein sequence ID" value="CJA00588b.1"/>
    <property type="gene ID" value="WBGene00119792"/>
</dbReference>
<sequence length="172" mass="19099">MCPLFQKMEFGAVLAYKRIDAQVEQTLQAAAEVLKNLELRAVLTDGRTVSERTESERSKVRKVEYKPVTLTNCSTSKCSSIGREPKATIRTPRDAQKCQKVFFPPARICSKSERDPSPESSNASASIATTPDSLFPSAIYIPAKKGGQIQNSHPRGADYGWLYYSEPNGYLF</sequence>
<feature type="compositionally biased region" description="Polar residues" evidence="1">
    <location>
        <begin position="118"/>
        <end position="129"/>
    </location>
</feature>
<keyword evidence="3" id="KW-1185">Reference proteome</keyword>
<organism evidence="2 3">
    <name type="scientific">Caenorhabditis japonica</name>
    <dbReference type="NCBI Taxonomy" id="281687"/>
    <lineage>
        <taxon>Eukaryota</taxon>
        <taxon>Metazoa</taxon>
        <taxon>Ecdysozoa</taxon>
        <taxon>Nematoda</taxon>
        <taxon>Chromadorea</taxon>
        <taxon>Rhabditida</taxon>
        <taxon>Rhabditina</taxon>
        <taxon>Rhabditomorpha</taxon>
        <taxon>Rhabditoidea</taxon>
        <taxon>Rhabditidae</taxon>
        <taxon>Peloderinae</taxon>
        <taxon>Caenorhabditis</taxon>
    </lineage>
</organism>
<accession>A0A8R1HJZ4</accession>
<evidence type="ECO:0000313" key="2">
    <source>
        <dbReference type="EnsemblMetazoa" id="CJA00588b.1"/>
    </source>
</evidence>
<feature type="region of interest" description="Disordered" evidence="1">
    <location>
        <begin position="109"/>
        <end position="129"/>
    </location>
</feature>
<evidence type="ECO:0000313" key="3">
    <source>
        <dbReference type="Proteomes" id="UP000005237"/>
    </source>
</evidence>
<dbReference type="AlphaFoldDB" id="A0A8R1HJZ4"/>
<reference evidence="3" key="1">
    <citation type="submission" date="2010-08" db="EMBL/GenBank/DDBJ databases">
        <authorList>
            <consortium name="Caenorhabditis japonica Sequencing Consortium"/>
            <person name="Wilson R.K."/>
        </authorList>
    </citation>
    <scope>NUCLEOTIDE SEQUENCE [LARGE SCALE GENOMIC DNA]</scope>
    <source>
        <strain evidence="3">DF5081</strain>
    </source>
</reference>
<dbReference type="Proteomes" id="UP000005237">
    <property type="component" value="Unassembled WGS sequence"/>
</dbReference>
<name>A0A8R1HJZ4_CAEJA</name>
<reference evidence="2" key="2">
    <citation type="submission" date="2022-06" db="UniProtKB">
        <authorList>
            <consortium name="EnsemblMetazoa"/>
        </authorList>
    </citation>
    <scope>IDENTIFICATION</scope>
    <source>
        <strain evidence="2">DF5081</strain>
    </source>
</reference>